<dbReference type="PROSITE" id="PS01124">
    <property type="entry name" value="HTH_ARAC_FAMILY_2"/>
    <property type="match status" value="1"/>
</dbReference>
<keyword evidence="2" id="KW-0238">DNA-binding</keyword>
<proteinExistence type="predicted"/>
<dbReference type="Proteomes" id="UP001141950">
    <property type="component" value="Unassembled WGS sequence"/>
</dbReference>
<dbReference type="EMBL" id="JANIPJ010000029">
    <property type="protein sequence ID" value="MCR2807553.1"/>
    <property type="molecule type" value="Genomic_DNA"/>
</dbReference>
<dbReference type="Gene3D" id="2.60.120.280">
    <property type="entry name" value="Regulatory protein AraC"/>
    <property type="match status" value="1"/>
</dbReference>
<feature type="domain" description="HTH araC/xylS-type" evidence="4">
    <location>
        <begin position="180"/>
        <end position="278"/>
    </location>
</feature>
<sequence>MMPFLLAEHANIEKPLPLYVFCVGSHEQKEIDRRQNGYPAHQLFLTRRGKGTFRFDDGREFTLTRRMAFLLPAHSGHHYRPDESEDVWDLGFVAFQGGAADALMAQLGDLALNAVEAPNFDQLWHQLEAIWHVINQGSEQAYEASRRMYDMLLTFMEGQHPVSRTSKKVYPADQPNPALQSAVRLIHDHYDERLLLSNVARAAGYSVQHFHRLFVANYGVTPQQYILQLRMRRSLQLFEDYPGITVDRVAEKLGMDTSYFIRMFKRTYGITPKQHAKNGAN</sequence>
<keyword evidence="3" id="KW-0804">Transcription</keyword>
<dbReference type="RefSeq" id="WP_257452125.1">
    <property type="nucleotide sequence ID" value="NZ_JANIPJ010000029.1"/>
</dbReference>
<evidence type="ECO:0000313" key="6">
    <source>
        <dbReference type="Proteomes" id="UP001141950"/>
    </source>
</evidence>
<dbReference type="Pfam" id="PF02311">
    <property type="entry name" value="AraC_binding"/>
    <property type="match status" value="1"/>
</dbReference>
<dbReference type="GO" id="GO:0003700">
    <property type="term" value="F:DNA-binding transcription factor activity"/>
    <property type="evidence" value="ECO:0007669"/>
    <property type="project" value="InterPro"/>
</dbReference>
<dbReference type="InterPro" id="IPR009057">
    <property type="entry name" value="Homeodomain-like_sf"/>
</dbReference>
<dbReference type="SMART" id="SM00342">
    <property type="entry name" value="HTH_ARAC"/>
    <property type="match status" value="1"/>
</dbReference>
<dbReference type="InterPro" id="IPR018060">
    <property type="entry name" value="HTH_AraC"/>
</dbReference>
<dbReference type="InterPro" id="IPR003313">
    <property type="entry name" value="AraC-bd"/>
</dbReference>
<dbReference type="AlphaFoldDB" id="A0A9X2MSY2"/>
<dbReference type="InterPro" id="IPR037923">
    <property type="entry name" value="HTH-like"/>
</dbReference>
<dbReference type="GO" id="GO:0043565">
    <property type="term" value="F:sequence-specific DNA binding"/>
    <property type="evidence" value="ECO:0007669"/>
    <property type="project" value="InterPro"/>
</dbReference>
<evidence type="ECO:0000256" key="3">
    <source>
        <dbReference type="ARBA" id="ARBA00023163"/>
    </source>
</evidence>
<name>A0A9X2MSY2_9BACL</name>
<evidence type="ECO:0000256" key="1">
    <source>
        <dbReference type="ARBA" id="ARBA00023015"/>
    </source>
</evidence>
<evidence type="ECO:0000259" key="4">
    <source>
        <dbReference type="PROSITE" id="PS01124"/>
    </source>
</evidence>
<dbReference type="Gene3D" id="1.10.10.60">
    <property type="entry name" value="Homeodomain-like"/>
    <property type="match status" value="2"/>
</dbReference>
<dbReference type="PANTHER" id="PTHR43280">
    <property type="entry name" value="ARAC-FAMILY TRANSCRIPTIONAL REGULATOR"/>
    <property type="match status" value="1"/>
</dbReference>
<keyword evidence="6" id="KW-1185">Reference proteome</keyword>
<organism evidence="5 6">
    <name type="scientific">Paenibacillus soyae</name>
    <dbReference type="NCBI Taxonomy" id="2969249"/>
    <lineage>
        <taxon>Bacteria</taxon>
        <taxon>Bacillati</taxon>
        <taxon>Bacillota</taxon>
        <taxon>Bacilli</taxon>
        <taxon>Bacillales</taxon>
        <taxon>Paenibacillaceae</taxon>
        <taxon>Paenibacillus</taxon>
    </lineage>
</organism>
<dbReference type="SUPFAM" id="SSF51215">
    <property type="entry name" value="Regulatory protein AraC"/>
    <property type="match status" value="1"/>
</dbReference>
<evidence type="ECO:0000313" key="5">
    <source>
        <dbReference type="EMBL" id="MCR2807553.1"/>
    </source>
</evidence>
<dbReference type="SUPFAM" id="SSF46689">
    <property type="entry name" value="Homeodomain-like"/>
    <property type="match status" value="2"/>
</dbReference>
<evidence type="ECO:0000256" key="2">
    <source>
        <dbReference type="ARBA" id="ARBA00023125"/>
    </source>
</evidence>
<reference evidence="5" key="1">
    <citation type="submission" date="2022-08" db="EMBL/GenBank/DDBJ databases">
        <title>The genomic sequence of strain Paenibacillus sp. SCIV0701.</title>
        <authorList>
            <person name="Zhao H."/>
        </authorList>
    </citation>
    <scope>NUCLEOTIDE SEQUENCE</scope>
    <source>
        <strain evidence="5">SCIV0701</strain>
    </source>
</reference>
<comment type="caution">
    <text evidence="5">The sequence shown here is derived from an EMBL/GenBank/DDBJ whole genome shotgun (WGS) entry which is preliminary data.</text>
</comment>
<keyword evidence="1" id="KW-0805">Transcription regulation</keyword>
<dbReference type="Pfam" id="PF12833">
    <property type="entry name" value="HTH_18"/>
    <property type="match status" value="1"/>
</dbReference>
<accession>A0A9X2MSY2</accession>
<gene>
    <name evidence="5" type="ORF">NQZ67_27055</name>
</gene>
<dbReference type="PANTHER" id="PTHR43280:SF2">
    <property type="entry name" value="HTH-TYPE TRANSCRIPTIONAL REGULATOR EXSA"/>
    <property type="match status" value="1"/>
</dbReference>
<protein>
    <submittedName>
        <fullName evidence="5">AraC family transcriptional regulator</fullName>
    </submittedName>
</protein>